<evidence type="ECO:0000313" key="1">
    <source>
        <dbReference type="EMBL" id="KAI8438473.1"/>
    </source>
</evidence>
<comment type="caution">
    <text evidence="1">The sequence shown here is derived from an EMBL/GenBank/DDBJ whole genome shotgun (WGS) entry which is preliminary data.</text>
</comment>
<gene>
    <name evidence="1" type="ORF">MSG28_010974</name>
</gene>
<reference evidence="1 2" key="1">
    <citation type="journal article" date="2022" name="Genome Biol. Evol.">
        <title>The Spruce Budworm Genome: Reconstructing the Evolutionary History of Antifreeze Proteins.</title>
        <authorList>
            <person name="Beliveau C."/>
            <person name="Gagne P."/>
            <person name="Picq S."/>
            <person name="Vernygora O."/>
            <person name="Keeling C.I."/>
            <person name="Pinkney K."/>
            <person name="Doucet D."/>
            <person name="Wen F."/>
            <person name="Johnston J.S."/>
            <person name="Maaroufi H."/>
            <person name="Boyle B."/>
            <person name="Laroche J."/>
            <person name="Dewar K."/>
            <person name="Juretic N."/>
            <person name="Blackburn G."/>
            <person name="Nisole A."/>
            <person name="Brunet B."/>
            <person name="Brandao M."/>
            <person name="Lumley L."/>
            <person name="Duan J."/>
            <person name="Quan G."/>
            <person name="Lucarotti C.J."/>
            <person name="Roe A.D."/>
            <person name="Sperling F.A.H."/>
            <person name="Levesque R.C."/>
            <person name="Cusson M."/>
        </authorList>
    </citation>
    <scope>NUCLEOTIDE SEQUENCE [LARGE SCALE GENOMIC DNA]</scope>
    <source>
        <strain evidence="1">Glfc:IPQL:Cfum</strain>
    </source>
</reference>
<dbReference type="Proteomes" id="UP001064048">
    <property type="component" value="Chromosome 18"/>
</dbReference>
<sequence length="318" mass="35730">MNAIVGICHFCEAHGPRPLFCTFTTDDEQHTTETSKCTAQCSGCTSLGAETVNWSKEGGVVYFSDPRGHVLSLTFQIRDTRARGLKRWFSIVVLMKDKMFLLNIMPLLSEHMQKIAKELQELAEVVYDNEQKICSQRALRLNTGRNDFGQSRSLMQLTGDEKVFKRLHSHFTWMLKAGALTYSETLYSSRDLLNKLHPDATKGSIFSPNACSVDDNDECIPLRALENLMSKEVFRILLYCTLIGVKIIIKSCRTDPVVIAKGLSRLLPVTSYDRVPHIIISSEAVASPNACVLQETDQLFCCKWQGTLPVKSISNDNE</sequence>
<dbReference type="EMBL" id="CM046118">
    <property type="protein sequence ID" value="KAI8438473.1"/>
    <property type="molecule type" value="Genomic_DNA"/>
</dbReference>
<evidence type="ECO:0000313" key="2">
    <source>
        <dbReference type="Proteomes" id="UP001064048"/>
    </source>
</evidence>
<accession>A0ACC0KQ94</accession>
<keyword evidence="2" id="KW-1185">Reference proteome</keyword>
<name>A0ACC0KQ94_CHOFU</name>
<protein>
    <submittedName>
        <fullName evidence="1">Uncharacterized protein</fullName>
    </submittedName>
</protein>
<proteinExistence type="predicted"/>
<organism evidence="1 2">
    <name type="scientific">Choristoneura fumiferana</name>
    <name type="common">Spruce budworm moth</name>
    <name type="synonym">Archips fumiferana</name>
    <dbReference type="NCBI Taxonomy" id="7141"/>
    <lineage>
        <taxon>Eukaryota</taxon>
        <taxon>Metazoa</taxon>
        <taxon>Ecdysozoa</taxon>
        <taxon>Arthropoda</taxon>
        <taxon>Hexapoda</taxon>
        <taxon>Insecta</taxon>
        <taxon>Pterygota</taxon>
        <taxon>Neoptera</taxon>
        <taxon>Endopterygota</taxon>
        <taxon>Lepidoptera</taxon>
        <taxon>Glossata</taxon>
        <taxon>Ditrysia</taxon>
        <taxon>Tortricoidea</taxon>
        <taxon>Tortricidae</taxon>
        <taxon>Tortricinae</taxon>
        <taxon>Choristoneura</taxon>
    </lineage>
</organism>